<gene>
    <name evidence="1" type="ORF">HPB47_007394</name>
</gene>
<protein>
    <submittedName>
        <fullName evidence="1">Uncharacterized protein</fullName>
    </submittedName>
</protein>
<accession>A0AC60P896</accession>
<sequence length="84" mass="9274">MLCWMSGFRSPAVRGRFFRALLFLGGGEGDCFAGVLLSLLLPSVRVDEERSTVQLELASQVPELAASIESRRERGRARRYIGGT</sequence>
<reference evidence="1 2" key="1">
    <citation type="journal article" date="2020" name="Cell">
        <title>Large-Scale Comparative Analyses of Tick Genomes Elucidate Their Genetic Diversity and Vector Capacities.</title>
        <authorList>
            <consortium name="Tick Genome and Microbiome Consortium (TIGMIC)"/>
            <person name="Jia N."/>
            <person name="Wang J."/>
            <person name="Shi W."/>
            <person name="Du L."/>
            <person name="Sun Y."/>
            <person name="Zhan W."/>
            <person name="Jiang J.F."/>
            <person name="Wang Q."/>
            <person name="Zhang B."/>
            <person name="Ji P."/>
            <person name="Bell-Sakyi L."/>
            <person name="Cui X.M."/>
            <person name="Yuan T.T."/>
            <person name="Jiang B.G."/>
            <person name="Yang W.F."/>
            <person name="Lam T.T."/>
            <person name="Chang Q.C."/>
            <person name="Ding S.J."/>
            <person name="Wang X.J."/>
            <person name="Zhu J.G."/>
            <person name="Ruan X.D."/>
            <person name="Zhao L."/>
            <person name="Wei J.T."/>
            <person name="Ye R.Z."/>
            <person name="Que T.C."/>
            <person name="Du C.H."/>
            <person name="Zhou Y.H."/>
            <person name="Cheng J.X."/>
            <person name="Dai P.F."/>
            <person name="Guo W.B."/>
            <person name="Han X.H."/>
            <person name="Huang E.J."/>
            <person name="Li L.F."/>
            <person name="Wei W."/>
            <person name="Gao Y.C."/>
            <person name="Liu J.Z."/>
            <person name="Shao H.Z."/>
            <person name="Wang X."/>
            <person name="Wang C.C."/>
            <person name="Yang T.C."/>
            <person name="Huo Q.B."/>
            <person name="Li W."/>
            <person name="Chen H.Y."/>
            <person name="Chen S.E."/>
            <person name="Zhou L.G."/>
            <person name="Ni X.B."/>
            <person name="Tian J.H."/>
            <person name="Sheng Y."/>
            <person name="Liu T."/>
            <person name="Pan Y.S."/>
            <person name="Xia L.Y."/>
            <person name="Li J."/>
            <person name="Zhao F."/>
            <person name="Cao W.C."/>
        </authorList>
    </citation>
    <scope>NUCLEOTIDE SEQUENCE [LARGE SCALE GENOMIC DNA]</scope>
    <source>
        <strain evidence="1">Iper-2018</strain>
    </source>
</reference>
<proteinExistence type="predicted"/>
<keyword evidence="2" id="KW-1185">Reference proteome</keyword>
<evidence type="ECO:0000313" key="2">
    <source>
        <dbReference type="Proteomes" id="UP000805193"/>
    </source>
</evidence>
<dbReference type="Proteomes" id="UP000805193">
    <property type="component" value="Unassembled WGS sequence"/>
</dbReference>
<comment type="caution">
    <text evidence="1">The sequence shown here is derived from an EMBL/GenBank/DDBJ whole genome shotgun (WGS) entry which is preliminary data.</text>
</comment>
<name>A0AC60P896_IXOPE</name>
<dbReference type="EMBL" id="JABSTQ010011071">
    <property type="protein sequence ID" value="KAG0415418.1"/>
    <property type="molecule type" value="Genomic_DNA"/>
</dbReference>
<organism evidence="1 2">
    <name type="scientific">Ixodes persulcatus</name>
    <name type="common">Taiga tick</name>
    <dbReference type="NCBI Taxonomy" id="34615"/>
    <lineage>
        <taxon>Eukaryota</taxon>
        <taxon>Metazoa</taxon>
        <taxon>Ecdysozoa</taxon>
        <taxon>Arthropoda</taxon>
        <taxon>Chelicerata</taxon>
        <taxon>Arachnida</taxon>
        <taxon>Acari</taxon>
        <taxon>Parasitiformes</taxon>
        <taxon>Ixodida</taxon>
        <taxon>Ixodoidea</taxon>
        <taxon>Ixodidae</taxon>
        <taxon>Ixodinae</taxon>
        <taxon>Ixodes</taxon>
    </lineage>
</organism>
<evidence type="ECO:0000313" key="1">
    <source>
        <dbReference type="EMBL" id="KAG0415418.1"/>
    </source>
</evidence>